<evidence type="ECO:0000313" key="1">
    <source>
        <dbReference type="EMBL" id="BDZ52835.1"/>
    </source>
</evidence>
<organism evidence="1 2">
    <name type="scientific">Frondihabitans sucicola</name>
    <dbReference type="NCBI Taxonomy" id="1268041"/>
    <lineage>
        <taxon>Bacteria</taxon>
        <taxon>Bacillati</taxon>
        <taxon>Actinomycetota</taxon>
        <taxon>Actinomycetes</taxon>
        <taxon>Micrococcales</taxon>
        <taxon>Microbacteriaceae</taxon>
        <taxon>Frondihabitans</taxon>
    </lineage>
</organism>
<proteinExistence type="predicted"/>
<dbReference type="RefSeq" id="WP_286347117.1">
    <property type="nucleotide sequence ID" value="NZ_AP027733.1"/>
</dbReference>
<keyword evidence="2" id="KW-1185">Reference proteome</keyword>
<gene>
    <name evidence="1" type="ORF">GCM10025867_50760</name>
</gene>
<accession>A0ABM8GWJ3</accession>
<evidence type="ECO:0000313" key="2">
    <source>
        <dbReference type="Proteomes" id="UP001321486"/>
    </source>
</evidence>
<dbReference type="Proteomes" id="UP001321486">
    <property type="component" value="Plasmid pNBRC108728a"/>
</dbReference>
<protein>
    <submittedName>
        <fullName evidence="1">Uncharacterized protein</fullName>
    </submittedName>
</protein>
<keyword evidence="1" id="KW-0614">Plasmid</keyword>
<reference evidence="2" key="1">
    <citation type="journal article" date="2019" name="Int. J. Syst. Evol. Microbiol.">
        <title>The Global Catalogue of Microorganisms (GCM) 10K type strain sequencing project: providing services to taxonomists for standard genome sequencing and annotation.</title>
        <authorList>
            <consortium name="The Broad Institute Genomics Platform"/>
            <consortium name="The Broad Institute Genome Sequencing Center for Infectious Disease"/>
            <person name="Wu L."/>
            <person name="Ma J."/>
        </authorList>
    </citation>
    <scope>NUCLEOTIDE SEQUENCE [LARGE SCALE GENOMIC DNA]</scope>
    <source>
        <strain evidence="2">NBRC 108728</strain>
    </source>
</reference>
<geneLocation type="plasmid" evidence="1 2">
    <name>pNBRC108728a</name>
</geneLocation>
<sequence>MSDTGGQAATPIPKGTVVRLIRASTVDGRRRAGGLEITVGTYFDTEGTHPYYTGSTRHGINDMIFHAEDVEIVRSAPTRADGTPPSLVDLERAIIDAMGHSRDADLQVRVIGSQGGTITVTASNAEGVSYEFEVAISNIHSVAA</sequence>
<name>A0ABM8GWJ3_9MICO</name>
<dbReference type="EMBL" id="AP027733">
    <property type="protein sequence ID" value="BDZ52835.1"/>
    <property type="molecule type" value="Genomic_DNA"/>
</dbReference>